<gene>
    <name evidence="1" type="ORF">MANES_18G111700</name>
</gene>
<organism evidence="1">
    <name type="scientific">Manihot esculenta</name>
    <name type="common">Cassava</name>
    <name type="synonym">Jatropha manihot</name>
    <dbReference type="NCBI Taxonomy" id="3983"/>
    <lineage>
        <taxon>Eukaryota</taxon>
        <taxon>Viridiplantae</taxon>
        <taxon>Streptophyta</taxon>
        <taxon>Embryophyta</taxon>
        <taxon>Tracheophyta</taxon>
        <taxon>Spermatophyta</taxon>
        <taxon>Magnoliopsida</taxon>
        <taxon>eudicotyledons</taxon>
        <taxon>Gunneridae</taxon>
        <taxon>Pentapetalae</taxon>
        <taxon>rosids</taxon>
        <taxon>fabids</taxon>
        <taxon>Malpighiales</taxon>
        <taxon>Euphorbiaceae</taxon>
        <taxon>Crotonoideae</taxon>
        <taxon>Manihoteae</taxon>
        <taxon>Manihot</taxon>
    </lineage>
</organism>
<dbReference type="AlphaFoldDB" id="A0A2C9U2K5"/>
<name>A0A2C9U2K5_MANES</name>
<dbReference type="EMBL" id="CM004404">
    <property type="protein sequence ID" value="OAY23838.1"/>
    <property type="molecule type" value="Genomic_DNA"/>
</dbReference>
<evidence type="ECO:0000313" key="1">
    <source>
        <dbReference type="EMBL" id="OAY23838.1"/>
    </source>
</evidence>
<accession>A0A2C9U2K5</accession>
<reference evidence="1" key="1">
    <citation type="submission" date="2016-02" db="EMBL/GenBank/DDBJ databases">
        <title>WGS assembly of Manihot esculenta.</title>
        <authorList>
            <person name="Bredeson J.V."/>
            <person name="Prochnik S.E."/>
            <person name="Lyons J.B."/>
            <person name="Schmutz J."/>
            <person name="Grimwood J."/>
            <person name="Vrebalov J."/>
            <person name="Bart R.S."/>
            <person name="Amuge T."/>
            <person name="Ferguson M.E."/>
            <person name="Green R."/>
            <person name="Putnam N."/>
            <person name="Stites J."/>
            <person name="Rounsley S."/>
            <person name="Rokhsar D.S."/>
        </authorList>
    </citation>
    <scope>NUCLEOTIDE SEQUENCE [LARGE SCALE GENOMIC DNA]</scope>
    <source>
        <tissue evidence="1">Leaf</tissue>
    </source>
</reference>
<protein>
    <submittedName>
        <fullName evidence="1">Uncharacterized protein</fullName>
    </submittedName>
</protein>
<sequence>MHQPIRYKGYKLLAGKCTTLNPTMRNVNSKQFRLVTDT</sequence>
<proteinExistence type="predicted"/>